<proteinExistence type="predicted"/>
<sequence>MNRLKQILKEALDEVEVYGSWISLYYILKSIENDIEKLCKEPEVKYDITVDSLILFTIYRYNDKIDKTRLFALSFILYDYLSKNYKVQEPLFSIRWNRRYFIYSYRIESHLNTLLKKGLLIKRRTVYYLSELGKNEAENLSIREKDMVKVNEIVNNFKALRRVKEIRIYIRKYLMGS</sequence>
<dbReference type="EMBL" id="CP146016">
    <property type="protein sequence ID" value="WWQ59223.1"/>
    <property type="molecule type" value="Genomic_DNA"/>
</dbReference>
<reference evidence="1 2" key="1">
    <citation type="submission" date="2024-02" db="EMBL/GenBank/DDBJ databases">
        <title>STSV induces naive adaptation in Sulfolobus.</title>
        <authorList>
            <person name="Xiang X."/>
            <person name="Song M."/>
        </authorList>
    </citation>
    <scope>NUCLEOTIDE SEQUENCE [LARGE SCALE GENOMIC DNA]</scope>
    <source>
        <strain evidence="1 2">RT2</strain>
    </source>
</reference>
<evidence type="ECO:0000313" key="2">
    <source>
        <dbReference type="Proteomes" id="UP001432202"/>
    </source>
</evidence>
<accession>A0AAX4KYZ5</accession>
<name>A0AAX4KYZ5_9CREN</name>
<protein>
    <submittedName>
        <fullName evidence="1">Uncharacterized protein</fullName>
    </submittedName>
</protein>
<dbReference type="Proteomes" id="UP001432202">
    <property type="component" value="Chromosome"/>
</dbReference>
<dbReference type="GeneID" id="89336466"/>
<dbReference type="RefSeq" id="WP_338598221.1">
    <property type="nucleotide sequence ID" value="NZ_CP146016.1"/>
</dbReference>
<organism evidence="1 2">
    <name type="scientific">Sulfolobus tengchongensis</name>
    <dbReference type="NCBI Taxonomy" id="207809"/>
    <lineage>
        <taxon>Archaea</taxon>
        <taxon>Thermoproteota</taxon>
        <taxon>Thermoprotei</taxon>
        <taxon>Sulfolobales</taxon>
        <taxon>Sulfolobaceae</taxon>
        <taxon>Sulfolobus</taxon>
    </lineage>
</organism>
<gene>
    <name evidence="1" type="ORF">V6M85_06820</name>
</gene>
<keyword evidence="2" id="KW-1185">Reference proteome</keyword>
<dbReference type="AlphaFoldDB" id="A0AAX4KYZ5"/>
<evidence type="ECO:0000313" key="1">
    <source>
        <dbReference type="EMBL" id="WWQ59223.1"/>
    </source>
</evidence>